<evidence type="ECO:0000256" key="1">
    <source>
        <dbReference type="ARBA" id="ARBA00004236"/>
    </source>
</evidence>
<comment type="subcellular location">
    <subcellularLocation>
        <location evidence="1">Cell membrane</location>
    </subcellularLocation>
</comment>
<accession>A0ABW2TUZ8</accession>
<keyword evidence="2" id="KW-1003">Cell membrane</keyword>
<evidence type="ECO:0000259" key="7">
    <source>
        <dbReference type="Pfam" id="PF13190"/>
    </source>
</evidence>
<evidence type="ECO:0000256" key="2">
    <source>
        <dbReference type="ARBA" id="ARBA00022475"/>
    </source>
</evidence>
<protein>
    <submittedName>
        <fullName evidence="8">PDGLE domain-containing protein</fullName>
    </submittedName>
</protein>
<sequence>MKNRAFWLGFLLVALVLAGGVSYLASSSPDGLDHTLLQGCEETGSGLTGRCAAQAATDHDLADGPLADYAVAGAEGTTGIAGVIGALLTLAAATGLFWALRRRSRA</sequence>
<reference evidence="9" key="1">
    <citation type="journal article" date="2019" name="Int. J. Syst. Evol. Microbiol.">
        <title>The Global Catalogue of Microorganisms (GCM) 10K type strain sequencing project: providing services to taxonomists for standard genome sequencing and annotation.</title>
        <authorList>
            <consortium name="The Broad Institute Genomics Platform"/>
            <consortium name="The Broad Institute Genome Sequencing Center for Infectious Disease"/>
            <person name="Wu L."/>
            <person name="Ma J."/>
        </authorList>
    </citation>
    <scope>NUCLEOTIDE SEQUENCE [LARGE SCALE GENOMIC DNA]</scope>
    <source>
        <strain evidence="9">JCM 17695</strain>
    </source>
</reference>
<evidence type="ECO:0000313" key="8">
    <source>
        <dbReference type="EMBL" id="MFC7616633.1"/>
    </source>
</evidence>
<keyword evidence="5 6" id="KW-0472">Membrane</keyword>
<dbReference type="EMBL" id="JBHTEY010000004">
    <property type="protein sequence ID" value="MFC7616633.1"/>
    <property type="molecule type" value="Genomic_DNA"/>
</dbReference>
<keyword evidence="3 6" id="KW-0812">Transmembrane</keyword>
<gene>
    <name evidence="8" type="ORF">ACFQV2_27405</name>
</gene>
<organism evidence="8 9">
    <name type="scientific">Actinokineospora soli</name>
    <dbReference type="NCBI Taxonomy" id="1048753"/>
    <lineage>
        <taxon>Bacteria</taxon>
        <taxon>Bacillati</taxon>
        <taxon>Actinomycetota</taxon>
        <taxon>Actinomycetes</taxon>
        <taxon>Pseudonocardiales</taxon>
        <taxon>Pseudonocardiaceae</taxon>
        <taxon>Actinokineospora</taxon>
    </lineage>
</organism>
<dbReference type="InterPro" id="IPR025937">
    <property type="entry name" value="PDGLE_dom"/>
</dbReference>
<evidence type="ECO:0000256" key="3">
    <source>
        <dbReference type="ARBA" id="ARBA00022692"/>
    </source>
</evidence>
<proteinExistence type="predicted"/>
<evidence type="ECO:0000256" key="6">
    <source>
        <dbReference type="SAM" id="Phobius"/>
    </source>
</evidence>
<keyword evidence="4 6" id="KW-1133">Transmembrane helix</keyword>
<name>A0ABW2TUZ8_9PSEU</name>
<dbReference type="Pfam" id="PF13190">
    <property type="entry name" value="PDGLE"/>
    <property type="match status" value="1"/>
</dbReference>
<dbReference type="Proteomes" id="UP001596512">
    <property type="component" value="Unassembled WGS sequence"/>
</dbReference>
<evidence type="ECO:0000256" key="4">
    <source>
        <dbReference type="ARBA" id="ARBA00022989"/>
    </source>
</evidence>
<comment type="caution">
    <text evidence="8">The sequence shown here is derived from an EMBL/GenBank/DDBJ whole genome shotgun (WGS) entry which is preliminary data.</text>
</comment>
<evidence type="ECO:0000313" key="9">
    <source>
        <dbReference type="Proteomes" id="UP001596512"/>
    </source>
</evidence>
<evidence type="ECO:0000256" key="5">
    <source>
        <dbReference type="ARBA" id="ARBA00023136"/>
    </source>
</evidence>
<keyword evidence="9" id="KW-1185">Reference proteome</keyword>
<feature type="domain" description="PDGLE" evidence="7">
    <location>
        <begin position="4"/>
        <end position="102"/>
    </location>
</feature>
<feature type="transmembrane region" description="Helical" evidence="6">
    <location>
        <begin position="79"/>
        <end position="100"/>
    </location>
</feature>